<keyword evidence="7" id="KW-1185">Reference proteome</keyword>
<dbReference type="GO" id="GO:0016042">
    <property type="term" value="P:lipid catabolic process"/>
    <property type="evidence" value="ECO:0007669"/>
    <property type="project" value="UniProtKB-UniRule"/>
</dbReference>
<feature type="domain" description="PNPLA" evidence="5">
    <location>
        <begin position="1"/>
        <end position="190"/>
    </location>
</feature>
<protein>
    <submittedName>
        <fullName evidence="6">FabD/lysophospholipase-like protein</fullName>
    </submittedName>
</protein>
<dbReference type="PROSITE" id="PS51635">
    <property type="entry name" value="PNPLA"/>
    <property type="match status" value="1"/>
</dbReference>
<accession>A0A9P4UTY3</accession>
<sequence>DGGGIRGLSELFILKAIMQAIQRSTGAEHEPKPCEVFDLICGSSSRLRMSVDDSIQAFIEMSEKIFSRANRWPMDLRGRLKPRYSSEALKSAFTLVLLRVGLAENELLAEQEGTFSTIAIVATRTTDSSIALMSSDPSQNIIISDKITIQEAAMATSAAPVYFEPVQLEPGGWIFVDGGVGANNPVQYALSTAMSKWPERSVSCLLSIGSGQSAPAITGLSNGMGMLDYVTFITKVVTETERTAASFMLHNRGMIDANNYFRFNVKPGLENVSFDEYRATQLVEVATRVYLDSPLQRVELEACVKR</sequence>
<feature type="non-terminal residue" evidence="6">
    <location>
        <position position="1"/>
    </location>
</feature>
<keyword evidence="2 4" id="KW-0442">Lipid degradation</keyword>
<comment type="caution">
    <text evidence="4">Lacks conserved residue(s) required for the propagation of feature annotation.</text>
</comment>
<dbReference type="Gene3D" id="3.40.1090.10">
    <property type="entry name" value="Cytosolic phospholipase A2 catalytic domain"/>
    <property type="match status" value="1"/>
</dbReference>
<dbReference type="OrthoDB" id="1658288at2759"/>
<dbReference type="PANTHER" id="PTHR24185">
    <property type="entry name" value="CALCIUM-INDEPENDENT PHOSPHOLIPASE A2-GAMMA"/>
    <property type="match status" value="1"/>
</dbReference>
<dbReference type="PANTHER" id="PTHR24185:SF1">
    <property type="entry name" value="CALCIUM-INDEPENDENT PHOSPHOLIPASE A2-GAMMA"/>
    <property type="match status" value="1"/>
</dbReference>
<evidence type="ECO:0000313" key="7">
    <source>
        <dbReference type="Proteomes" id="UP000799444"/>
    </source>
</evidence>
<feature type="active site" description="Proton acceptor" evidence="4">
    <location>
        <position position="177"/>
    </location>
</feature>
<feature type="active site" description="Nucleophile" evidence="4">
    <location>
        <position position="44"/>
    </location>
</feature>
<feature type="short sequence motif" description="GXGXXG" evidence="4">
    <location>
        <begin position="2"/>
        <end position="7"/>
    </location>
</feature>
<name>A0A9P4UTY3_9PLEO</name>
<dbReference type="AlphaFoldDB" id="A0A9P4UTY3"/>
<dbReference type="Pfam" id="PF01734">
    <property type="entry name" value="Patatin"/>
    <property type="match status" value="1"/>
</dbReference>
<evidence type="ECO:0000256" key="2">
    <source>
        <dbReference type="ARBA" id="ARBA00022963"/>
    </source>
</evidence>
<evidence type="ECO:0000256" key="4">
    <source>
        <dbReference type="PROSITE-ProRule" id="PRU01161"/>
    </source>
</evidence>
<keyword evidence="1 4" id="KW-0378">Hydrolase</keyword>
<dbReference type="GO" id="GO:0046486">
    <property type="term" value="P:glycerolipid metabolic process"/>
    <property type="evidence" value="ECO:0007669"/>
    <property type="project" value="UniProtKB-ARBA"/>
</dbReference>
<evidence type="ECO:0000256" key="1">
    <source>
        <dbReference type="ARBA" id="ARBA00022801"/>
    </source>
</evidence>
<comment type="caution">
    <text evidence="6">The sequence shown here is derived from an EMBL/GenBank/DDBJ whole genome shotgun (WGS) entry which is preliminary data.</text>
</comment>
<dbReference type="InterPro" id="IPR016035">
    <property type="entry name" value="Acyl_Trfase/lysoPLipase"/>
</dbReference>
<dbReference type="Proteomes" id="UP000799444">
    <property type="component" value="Unassembled WGS sequence"/>
</dbReference>
<dbReference type="SUPFAM" id="SSF52151">
    <property type="entry name" value="FabD/lysophospholipase-like"/>
    <property type="match status" value="1"/>
</dbReference>
<dbReference type="InterPro" id="IPR002641">
    <property type="entry name" value="PNPLA_dom"/>
</dbReference>
<gene>
    <name evidence="6" type="ORF">EJ04DRAFT_392622</name>
</gene>
<keyword evidence="3 4" id="KW-0443">Lipid metabolism</keyword>
<dbReference type="GO" id="GO:0047499">
    <property type="term" value="F:calcium-independent phospholipase A2 activity"/>
    <property type="evidence" value="ECO:0007669"/>
    <property type="project" value="TreeGrafter"/>
</dbReference>
<feature type="non-terminal residue" evidence="6">
    <location>
        <position position="306"/>
    </location>
</feature>
<evidence type="ECO:0000256" key="3">
    <source>
        <dbReference type="ARBA" id="ARBA00023098"/>
    </source>
</evidence>
<evidence type="ECO:0000259" key="5">
    <source>
        <dbReference type="PROSITE" id="PS51635"/>
    </source>
</evidence>
<proteinExistence type="predicted"/>
<reference evidence="6" key="1">
    <citation type="journal article" date="2020" name="Stud. Mycol.">
        <title>101 Dothideomycetes genomes: a test case for predicting lifestyles and emergence of pathogens.</title>
        <authorList>
            <person name="Haridas S."/>
            <person name="Albert R."/>
            <person name="Binder M."/>
            <person name="Bloem J."/>
            <person name="Labutti K."/>
            <person name="Salamov A."/>
            <person name="Andreopoulos B."/>
            <person name="Baker S."/>
            <person name="Barry K."/>
            <person name="Bills G."/>
            <person name="Bluhm B."/>
            <person name="Cannon C."/>
            <person name="Castanera R."/>
            <person name="Culley D."/>
            <person name="Daum C."/>
            <person name="Ezra D."/>
            <person name="Gonzalez J."/>
            <person name="Henrissat B."/>
            <person name="Kuo A."/>
            <person name="Liang C."/>
            <person name="Lipzen A."/>
            <person name="Lutzoni F."/>
            <person name="Magnuson J."/>
            <person name="Mondo S."/>
            <person name="Nolan M."/>
            <person name="Ohm R."/>
            <person name="Pangilinan J."/>
            <person name="Park H.-J."/>
            <person name="Ramirez L."/>
            <person name="Alfaro M."/>
            <person name="Sun H."/>
            <person name="Tritt A."/>
            <person name="Yoshinaga Y."/>
            <person name="Zwiers L.-H."/>
            <person name="Turgeon B."/>
            <person name="Goodwin S."/>
            <person name="Spatafora J."/>
            <person name="Crous P."/>
            <person name="Grigoriev I."/>
        </authorList>
    </citation>
    <scope>NUCLEOTIDE SEQUENCE</scope>
    <source>
        <strain evidence="6">CBS 125425</strain>
    </source>
</reference>
<dbReference type="EMBL" id="ML996424">
    <property type="protein sequence ID" value="KAF2726614.1"/>
    <property type="molecule type" value="Genomic_DNA"/>
</dbReference>
<feature type="short sequence motif" description="DGA/G" evidence="4">
    <location>
        <begin position="177"/>
        <end position="179"/>
    </location>
</feature>
<organism evidence="6 7">
    <name type="scientific">Polyplosphaeria fusca</name>
    <dbReference type="NCBI Taxonomy" id="682080"/>
    <lineage>
        <taxon>Eukaryota</taxon>
        <taxon>Fungi</taxon>
        <taxon>Dikarya</taxon>
        <taxon>Ascomycota</taxon>
        <taxon>Pezizomycotina</taxon>
        <taxon>Dothideomycetes</taxon>
        <taxon>Pleosporomycetidae</taxon>
        <taxon>Pleosporales</taxon>
        <taxon>Tetraplosphaeriaceae</taxon>
        <taxon>Polyplosphaeria</taxon>
    </lineage>
</organism>
<dbReference type="GO" id="GO:0016020">
    <property type="term" value="C:membrane"/>
    <property type="evidence" value="ECO:0007669"/>
    <property type="project" value="TreeGrafter"/>
</dbReference>
<dbReference type="GO" id="GO:0019369">
    <property type="term" value="P:arachidonate metabolic process"/>
    <property type="evidence" value="ECO:0007669"/>
    <property type="project" value="TreeGrafter"/>
</dbReference>
<evidence type="ECO:0000313" key="6">
    <source>
        <dbReference type="EMBL" id="KAF2726614.1"/>
    </source>
</evidence>